<dbReference type="RefSeq" id="WP_350258590.1">
    <property type="nucleotide sequence ID" value="NZ_CP138335.1"/>
</dbReference>
<dbReference type="InterPro" id="IPR043129">
    <property type="entry name" value="ATPase_NBD"/>
</dbReference>
<evidence type="ECO:0000313" key="2">
    <source>
        <dbReference type="EMBL" id="XBW08391.1"/>
    </source>
</evidence>
<dbReference type="GO" id="GO:0016462">
    <property type="term" value="F:pyrophosphatase activity"/>
    <property type="evidence" value="ECO:0007669"/>
    <property type="project" value="TreeGrafter"/>
</dbReference>
<protein>
    <submittedName>
        <fullName evidence="2">Ppx/GppA phosphatase family protein</fullName>
    </submittedName>
</protein>
<accession>A0AAU7V7Y5</accession>
<organism evidence="2">
    <name type="scientific">Scrofimicrobium appendicitidis</name>
    <dbReference type="NCBI Taxonomy" id="3079930"/>
    <lineage>
        <taxon>Bacteria</taxon>
        <taxon>Bacillati</taxon>
        <taxon>Actinomycetota</taxon>
        <taxon>Actinomycetes</taxon>
        <taxon>Actinomycetales</taxon>
        <taxon>Actinomycetaceae</taxon>
        <taxon>Scrofimicrobium</taxon>
    </lineage>
</organism>
<dbReference type="InterPro" id="IPR050273">
    <property type="entry name" value="GppA/Ppx_hydrolase"/>
</dbReference>
<dbReference type="PANTHER" id="PTHR30005">
    <property type="entry name" value="EXOPOLYPHOSPHATASE"/>
    <property type="match status" value="1"/>
</dbReference>
<dbReference type="SUPFAM" id="SSF53067">
    <property type="entry name" value="Actin-like ATPase domain"/>
    <property type="match status" value="2"/>
</dbReference>
<dbReference type="Pfam" id="PF02541">
    <property type="entry name" value="Ppx-GppA"/>
    <property type="match status" value="1"/>
</dbReference>
<dbReference type="Gene3D" id="3.30.420.150">
    <property type="entry name" value="Exopolyphosphatase. Domain 2"/>
    <property type="match status" value="1"/>
</dbReference>
<dbReference type="PANTHER" id="PTHR30005:SF13">
    <property type="entry name" value="EXOPOLYPHOSPHATASE 2"/>
    <property type="match status" value="1"/>
</dbReference>
<dbReference type="InterPro" id="IPR003695">
    <property type="entry name" value="Ppx_GppA_N"/>
</dbReference>
<name>A0AAU7V7Y5_9ACTO</name>
<reference evidence="2" key="1">
    <citation type="submission" date="2023-11" db="EMBL/GenBank/DDBJ databases">
        <title>Scrofimicrobium hongkongense sp. nov., isolated from a patient with peritonitis.</title>
        <authorList>
            <person name="Lao H.Y."/>
            <person name="Wong A.Y.P."/>
            <person name="Ng T.L."/>
            <person name="Wong R.Y.L."/>
            <person name="Yau M.C.Y."/>
            <person name="Lam J.Y.W."/>
            <person name="Siu G.K.H."/>
        </authorList>
    </citation>
    <scope>NUCLEOTIDE SEQUENCE</scope>
    <source>
        <strain evidence="2">R131</strain>
    </source>
</reference>
<dbReference type="AlphaFoldDB" id="A0AAU7V7Y5"/>
<dbReference type="EMBL" id="CP138335">
    <property type="protein sequence ID" value="XBW08391.1"/>
    <property type="molecule type" value="Genomic_DNA"/>
</dbReference>
<sequence>MTRVAAFDCGTNSLRLLIADLNPGGPDPLVDVSREMRIVRLGEHVDETGRLSSAAIERTLAAVDEYRELIDRFGAERLRFVATSAMRDAANGNELVEAVRARLGVTPEVIPGNEEAALSFAGATATLGGYPNTPILLVDIGGGSTEFVLGDDWVQASLSVNMGSVRVTERFDTQPENLAGIAAATQWVDQQLDLVEEEIDFGLIRSVVGVAGTVTTLAGQALDVPEYSPNVTHGAFLSWEQWGAAARFMIEEPVETKAALPFMPTGREDVIGAGALIWQQILRRVRRRTEDLGLDLGGAYCSEHDILDGIALSLAD</sequence>
<dbReference type="KEGG" id="sapp:SAC06_02210"/>
<proteinExistence type="predicted"/>
<evidence type="ECO:0000259" key="1">
    <source>
        <dbReference type="Pfam" id="PF02541"/>
    </source>
</evidence>
<dbReference type="Gene3D" id="3.30.420.40">
    <property type="match status" value="1"/>
</dbReference>
<gene>
    <name evidence="2" type="ORF">SAC06_02210</name>
</gene>
<feature type="domain" description="Ppx/GppA phosphatase N-terminal" evidence="1">
    <location>
        <begin position="24"/>
        <end position="286"/>
    </location>
</feature>